<name>A0A9D7K0A7_9PROT</name>
<sequence>MAFLTKGTAVQAYCSWRLFDRRSLLLFFVLPVLAFAKGPEDYEMLQTWKSDGDFEQKSWVEVQHQLPPVPDPSTLVPIDVGTLSNNKFFIDERSVTFGTDEVIRYTLVVTSPGGARNVSYEGMRCATGERRLYAFGRSDGTWSKARNNAWAKITENNLNRHHAALFRDYFCTTGGSVSDTAGARAVLPRGNPAAKNQ</sequence>
<evidence type="ECO:0000259" key="1">
    <source>
        <dbReference type="Pfam" id="PF08750"/>
    </source>
</evidence>
<dbReference type="AlphaFoldDB" id="A0A9D7K0A7"/>
<dbReference type="InterPro" id="IPR014861">
    <property type="entry name" value="CNP1-like_dom"/>
</dbReference>
<dbReference type="Proteomes" id="UP000886689">
    <property type="component" value="Unassembled WGS sequence"/>
</dbReference>
<proteinExistence type="predicted"/>
<comment type="caution">
    <text evidence="2">The sequence shown here is derived from an EMBL/GenBank/DDBJ whole genome shotgun (WGS) entry which is preliminary data.</text>
</comment>
<organism evidence="2 3">
    <name type="scientific">Candidatus Proximibacter danicus</name>
    <dbReference type="NCBI Taxonomy" id="2954365"/>
    <lineage>
        <taxon>Bacteria</taxon>
        <taxon>Pseudomonadati</taxon>
        <taxon>Pseudomonadota</taxon>
        <taxon>Betaproteobacteria</taxon>
        <taxon>Candidatus Proximibacter</taxon>
    </lineage>
</organism>
<gene>
    <name evidence="2" type="ORF">IPL58_07075</name>
</gene>
<reference evidence="2" key="1">
    <citation type="submission" date="2020-10" db="EMBL/GenBank/DDBJ databases">
        <title>Connecting structure to function with the recovery of over 1000 high-quality activated sludge metagenome-assembled genomes encoding full-length rRNA genes using long-read sequencing.</title>
        <authorList>
            <person name="Singleton C.M."/>
            <person name="Petriglieri F."/>
            <person name="Kristensen J.M."/>
            <person name="Kirkegaard R.H."/>
            <person name="Michaelsen T.Y."/>
            <person name="Andersen M.H."/>
            <person name="Karst S.M."/>
            <person name="Dueholm M.S."/>
            <person name="Nielsen P.H."/>
            <person name="Albertsen M."/>
        </authorList>
    </citation>
    <scope>NUCLEOTIDE SEQUENCE</scope>
    <source>
        <strain evidence="2">Hirt_18-Q3-R61-65_BATAC.395</strain>
    </source>
</reference>
<evidence type="ECO:0000313" key="2">
    <source>
        <dbReference type="EMBL" id="MBK8523893.1"/>
    </source>
</evidence>
<evidence type="ECO:0000313" key="3">
    <source>
        <dbReference type="Proteomes" id="UP000886689"/>
    </source>
</evidence>
<dbReference type="EMBL" id="JADJUC010000005">
    <property type="protein sequence ID" value="MBK8523893.1"/>
    <property type="molecule type" value="Genomic_DNA"/>
</dbReference>
<protein>
    <submittedName>
        <fullName evidence="2">CNP1-like family protein</fullName>
    </submittedName>
</protein>
<accession>A0A9D7K0A7</accession>
<feature type="domain" description="CNP1-like uncharacterised" evidence="1">
    <location>
        <begin position="55"/>
        <end position="182"/>
    </location>
</feature>
<dbReference type="Pfam" id="PF08750">
    <property type="entry name" value="CNP1"/>
    <property type="match status" value="1"/>
</dbReference>